<evidence type="ECO:0000313" key="25">
    <source>
        <dbReference type="EMBL" id="MCT7967511.1"/>
    </source>
</evidence>
<dbReference type="Gene3D" id="3.30.450.20">
    <property type="entry name" value="PAS domain"/>
    <property type="match status" value="1"/>
</dbReference>
<dbReference type="InterPro" id="IPR004358">
    <property type="entry name" value="Sig_transdc_His_kin-like_C"/>
</dbReference>
<keyword evidence="5" id="KW-1003">Cell membrane</keyword>
<evidence type="ECO:0000259" key="19">
    <source>
        <dbReference type="PROSITE" id="PS50046"/>
    </source>
</evidence>
<dbReference type="Gene3D" id="3.30.450.40">
    <property type="match status" value="1"/>
</dbReference>
<evidence type="ECO:0000259" key="22">
    <source>
        <dbReference type="PROSITE" id="PS50112"/>
    </source>
</evidence>
<dbReference type="InterPro" id="IPR000700">
    <property type="entry name" value="PAS-assoc_C"/>
</dbReference>
<dbReference type="SUPFAM" id="SSF55874">
    <property type="entry name" value="ATPase domain of HSP90 chaperone/DNA topoisomerase II/histidine kinase"/>
    <property type="match status" value="1"/>
</dbReference>
<feature type="modified residue" description="4-aspartylphosphate" evidence="16">
    <location>
        <position position="1028"/>
    </location>
</feature>
<comment type="catalytic activity">
    <reaction evidence="1">
        <text>ATP + protein L-histidine = ADP + protein N-phospho-L-histidine.</text>
        <dbReference type="EC" id="2.7.13.3"/>
    </reaction>
</comment>
<dbReference type="Pfam" id="PF02518">
    <property type="entry name" value="HATPase_c"/>
    <property type="match status" value="1"/>
</dbReference>
<gene>
    <name evidence="25" type="ORF">NG799_14315</name>
</gene>
<dbReference type="InterPro" id="IPR011006">
    <property type="entry name" value="CheY-like_superfamily"/>
</dbReference>
<dbReference type="PRINTS" id="PR00344">
    <property type="entry name" value="BCTRLSENSOR"/>
</dbReference>
<dbReference type="PROSITE" id="PS50894">
    <property type="entry name" value="HPT"/>
    <property type="match status" value="1"/>
</dbReference>
<dbReference type="InterPro" id="IPR035965">
    <property type="entry name" value="PAS-like_dom_sf"/>
</dbReference>
<dbReference type="InterPro" id="IPR008207">
    <property type="entry name" value="Sig_transdc_His_kin_Hpt_dom"/>
</dbReference>
<comment type="caution">
    <text evidence="25">The sequence shown here is derived from an EMBL/GenBank/DDBJ whole genome shotgun (WGS) entry which is preliminary data.</text>
</comment>
<feature type="region of interest" description="Disordered" evidence="17">
    <location>
        <begin position="1106"/>
        <end position="1146"/>
    </location>
</feature>
<evidence type="ECO:0000256" key="6">
    <source>
        <dbReference type="ARBA" id="ARBA00022553"/>
    </source>
</evidence>
<dbReference type="InterPro" id="IPR003018">
    <property type="entry name" value="GAF"/>
</dbReference>
<dbReference type="InterPro" id="IPR003661">
    <property type="entry name" value="HisK_dim/P_dom"/>
</dbReference>
<feature type="compositionally biased region" description="Polar residues" evidence="17">
    <location>
        <begin position="1106"/>
        <end position="1129"/>
    </location>
</feature>
<dbReference type="PANTHER" id="PTHR45339:SF1">
    <property type="entry name" value="HYBRID SIGNAL TRANSDUCTION HISTIDINE KINASE J"/>
    <property type="match status" value="1"/>
</dbReference>
<evidence type="ECO:0000259" key="20">
    <source>
        <dbReference type="PROSITE" id="PS50109"/>
    </source>
</evidence>
<dbReference type="Proteomes" id="UP001525890">
    <property type="component" value="Unassembled WGS sequence"/>
</dbReference>
<dbReference type="PROSITE" id="PS50110">
    <property type="entry name" value="RESPONSE_REGULATORY"/>
    <property type="match status" value="2"/>
</dbReference>
<feature type="modified residue" description="Phosphohistidine" evidence="15">
    <location>
        <position position="1201"/>
    </location>
</feature>
<sequence length="1258" mass="139266">MLQGMGINRYSETMLTGSYDPHIVGLSMGMAIAVFYLEIALDEPIQTEPRSYRGGLTRGAAIASAWFAGMYLTGPTLGTRDQPFGGEVRIMLSLLVMAIAAGIGVAVINGEVMKRDIFRVERQIREGMSATQVLWLLAVAPGVSLILLSILDWTGIAPPFFGLAQDSLAMATAIANLLLVSIIPRFTWIKPESSEPPQPPTPEEIGDRQHPPDGSRFEILHPPDIESELAQTKTFLNSVIENMPLGLFIKDAKTLQFIRWNKASEQQFGYSQEQVLGKTDYDLFNSEEADFFTQSDRQALLTQQMADIPLETVQTPHQGMRLLHTRKVPIIDETNTPKYLMGISEDITDWVEAQEEIIKQNQRAQLFAELTIKIRQSLDIGEILQTTVEEVRQVLHADRAIVFQLMADGTGIVVKESVVETCQPLLGNQITDTCFPTTYLEQYKQGRVNAICDVESAEIHACYQDLLRRIGVKANLVVPLLQRDAPEEPLRERLWGLLIAHQCSTPRQWTQFETELLQQLANQVSIALSQAQLLAEQTRISQKLAKQNIVLAQMKQAAVAANRAKSEFLASMSHEIRTPMNGVIGMTGLLLATELNPQQKHYAQTIFSSAEHLLTVINDILDFSKLEAREMNLNPIDFELDECIESVVDLMVAPAQEKGLDLGICIDRNVPRHLFGDPARLRQILLNLVNNAIKFTEVGEVSIAVCAVSDSTSEADSLPPAQRNPVTLKFSVTDTGIGILPQDQTKLFQSFSQVDSSSTRKYGGTGLGLAISKQLVELMQGTISVESELNQGSTFWFTVTLPVQQNRPEGENSPGTTLEMESLKLLVADESAMHRQSVQHFADRWGITVDQVTDPQSALSALRAAAAQGTPYHALLASVNLLEGDRSTLLQALKQEPNLATTRTIALAQFNQRAIAEALAPHWISAYIIKPLRGSQFVESLQQVLNPQVAVRDRPRGSHGEPFSGSAFSLAPPPRSPIKILIAEDHEINQQVIVFQLNTLGYHADCVNNGLEALDRLACEDYDLVFMDCQMPLKDGYEVTRELRQSEGDRHHTIVIALTAHALNSDRQKCLEAGMDDYISKPVLLEQLQAALDRWIPQIIPLQPPGSNLSENPQLKPTLNQGVSHSSTLELPGSLSPRNLPQGTLEDSPIDWKRLQEISRGKLELQERLLRAFVDSLRGDIEVIRSACDRQDWSTVELKAHRIKGASLNMGARAIGAISTQIEDQVRGQVFEGITPLLLSLESQVDRLGTCTQSLPPR</sequence>
<dbReference type="PROSITE" id="PS50112">
    <property type="entry name" value="PAS"/>
    <property type="match status" value="1"/>
</dbReference>
<evidence type="ECO:0000313" key="26">
    <source>
        <dbReference type="Proteomes" id="UP001525890"/>
    </source>
</evidence>
<dbReference type="PANTHER" id="PTHR45339">
    <property type="entry name" value="HYBRID SIGNAL TRANSDUCTION HISTIDINE KINASE J"/>
    <property type="match status" value="1"/>
</dbReference>
<accession>A0ABT2MRX8</accession>
<evidence type="ECO:0000256" key="12">
    <source>
        <dbReference type="ARBA" id="ARBA00022989"/>
    </source>
</evidence>
<dbReference type="SUPFAM" id="SSF52172">
    <property type="entry name" value="CheY-like"/>
    <property type="match status" value="2"/>
</dbReference>
<dbReference type="PROSITE" id="PS50113">
    <property type="entry name" value="PAC"/>
    <property type="match status" value="1"/>
</dbReference>
<dbReference type="InterPro" id="IPR036097">
    <property type="entry name" value="HisK_dim/P_sf"/>
</dbReference>
<dbReference type="InterPro" id="IPR000014">
    <property type="entry name" value="PAS"/>
</dbReference>
<feature type="transmembrane region" description="Helical" evidence="18">
    <location>
        <begin position="90"/>
        <end position="112"/>
    </location>
</feature>
<feature type="domain" description="Phytochrome chromophore attachment site" evidence="19">
    <location>
        <begin position="379"/>
        <end position="523"/>
    </location>
</feature>
<dbReference type="Gene3D" id="1.20.120.160">
    <property type="entry name" value="HPT domain"/>
    <property type="match status" value="1"/>
</dbReference>
<proteinExistence type="inferred from homology"/>
<evidence type="ECO:0000256" key="9">
    <source>
        <dbReference type="ARBA" id="ARBA00022741"/>
    </source>
</evidence>
<evidence type="ECO:0000256" key="18">
    <source>
        <dbReference type="SAM" id="Phobius"/>
    </source>
</evidence>
<keyword evidence="11" id="KW-0067">ATP-binding</keyword>
<evidence type="ECO:0000256" key="17">
    <source>
        <dbReference type="SAM" id="MobiDB-lite"/>
    </source>
</evidence>
<dbReference type="InterPro" id="IPR036641">
    <property type="entry name" value="HPT_dom_sf"/>
</dbReference>
<dbReference type="InterPro" id="IPR005467">
    <property type="entry name" value="His_kinase_dom"/>
</dbReference>
<name>A0ABT2MRX8_9CYAN</name>
<reference evidence="25 26" key="1">
    <citation type="journal article" date="2022" name="Front. Microbiol.">
        <title>High genomic differentiation and limited gene flow indicate recent cryptic speciation within the genus Laspinema (cyanobacteria).</title>
        <authorList>
            <person name="Stanojkovic A."/>
            <person name="Skoupy S."/>
            <person name="Skaloud P."/>
            <person name="Dvorak P."/>
        </authorList>
    </citation>
    <scope>NUCLEOTIDE SEQUENCE [LARGE SCALE GENOMIC DNA]</scope>
    <source>
        <strain evidence="25 26">D2a</strain>
    </source>
</reference>
<dbReference type="CDD" id="cd16922">
    <property type="entry name" value="HATPase_EvgS-ArcB-TorS-like"/>
    <property type="match status" value="1"/>
</dbReference>
<feature type="transmembrane region" description="Helical" evidence="18">
    <location>
        <begin position="22"/>
        <end position="39"/>
    </location>
</feature>
<dbReference type="Pfam" id="PF00072">
    <property type="entry name" value="Response_reg"/>
    <property type="match status" value="1"/>
</dbReference>
<dbReference type="PROSITE" id="PS50109">
    <property type="entry name" value="HIS_KIN"/>
    <property type="match status" value="1"/>
</dbReference>
<evidence type="ECO:0000256" key="4">
    <source>
        <dbReference type="ARBA" id="ARBA00012438"/>
    </source>
</evidence>
<feature type="transmembrane region" description="Helical" evidence="18">
    <location>
        <begin position="60"/>
        <end position="78"/>
    </location>
</feature>
<dbReference type="InterPro" id="IPR016132">
    <property type="entry name" value="Phyto_chromo_attachment"/>
</dbReference>
<evidence type="ECO:0000256" key="7">
    <source>
        <dbReference type="ARBA" id="ARBA00022679"/>
    </source>
</evidence>
<dbReference type="CDD" id="cd00130">
    <property type="entry name" value="PAS"/>
    <property type="match status" value="1"/>
</dbReference>
<evidence type="ECO:0000256" key="3">
    <source>
        <dbReference type="ARBA" id="ARBA00006402"/>
    </source>
</evidence>
<keyword evidence="7" id="KW-0808">Transferase</keyword>
<dbReference type="Pfam" id="PF00512">
    <property type="entry name" value="HisKA"/>
    <property type="match status" value="1"/>
</dbReference>
<comment type="caution">
    <text evidence="16">Lacks conserved residue(s) required for the propagation of feature annotation.</text>
</comment>
<dbReference type="InterPro" id="IPR003594">
    <property type="entry name" value="HATPase_dom"/>
</dbReference>
<dbReference type="SMART" id="SM00065">
    <property type="entry name" value="GAF"/>
    <property type="match status" value="1"/>
</dbReference>
<dbReference type="InterPro" id="IPR029016">
    <property type="entry name" value="GAF-like_dom_sf"/>
</dbReference>
<dbReference type="EC" id="2.7.13.3" evidence="4"/>
<dbReference type="InterPro" id="IPR036890">
    <property type="entry name" value="HATPase_C_sf"/>
</dbReference>
<dbReference type="SMART" id="SM00388">
    <property type="entry name" value="HisKA"/>
    <property type="match status" value="1"/>
</dbReference>
<dbReference type="Gene3D" id="3.30.565.10">
    <property type="entry name" value="Histidine kinase-like ATPase, C-terminal domain"/>
    <property type="match status" value="1"/>
</dbReference>
<dbReference type="Pfam" id="PF08448">
    <property type="entry name" value="PAS_4"/>
    <property type="match status" value="1"/>
</dbReference>
<keyword evidence="8 18" id="KW-0812">Transmembrane</keyword>
<dbReference type="Gene3D" id="3.40.50.2300">
    <property type="match status" value="2"/>
</dbReference>
<keyword evidence="10" id="KW-0418">Kinase</keyword>
<dbReference type="SMART" id="SM00091">
    <property type="entry name" value="PAS"/>
    <property type="match status" value="1"/>
</dbReference>
<dbReference type="EMBL" id="JAMXFF010000020">
    <property type="protein sequence ID" value="MCT7967511.1"/>
    <property type="molecule type" value="Genomic_DNA"/>
</dbReference>
<comment type="subcellular location">
    <subcellularLocation>
        <location evidence="2">Cell membrane</location>
        <topology evidence="2">Multi-pass membrane protein</topology>
    </subcellularLocation>
</comment>
<feature type="domain" description="Histidine kinase" evidence="20">
    <location>
        <begin position="571"/>
        <end position="805"/>
    </location>
</feature>
<dbReference type="SUPFAM" id="SSF47226">
    <property type="entry name" value="Histidine-containing phosphotransfer domain, HPT domain"/>
    <property type="match status" value="1"/>
</dbReference>
<feature type="compositionally biased region" description="Basic and acidic residues" evidence="17">
    <location>
        <begin position="205"/>
        <end position="218"/>
    </location>
</feature>
<feature type="domain" description="Response regulatory" evidence="21">
    <location>
        <begin position="979"/>
        <end position="1096"/>
    </location>
</feature>
<keyword evidence="6 16" id="KW-0597">Phosphoprotein</keyword>
<feature type="domain" description="PAC" evidence="23">
    <location>
        <begin position="306"/>
        <end position="359"/>
    </location>
</feature>
<evidence type="ECO:0000256" key="14">
    <source>
        <dbReference type="ARBA" id="ARBA00023136"/>
    </source>
</evidence>
<evidence type="ECO:0000256" key="13">
    <source>
        <dbReference type="ARBA" id="ARBA00023012"/>
    </source>
</evidence>
<evidence type="ECO:0000256" key="1">
    <source>
        <dbReference type="ARBA" id="ARBA00000085"/>
    </source>
</evidence>
<evidence type="ECO:0000256" key="5">
    <source>
        <dbReference type="ARBA" id="ARBA00022475"/>
    </source>
</evidence>
<keyword evidence="12 18" id="KW-1133">Transmembrane helix</keyword>
<keyword evidence="9" id="KW-0547">Nucleotide-binding</keyword>
<evidence type="ECO:0000256" key="16">
    <source>
        <dbReference type="PROSITE-ProRule" id="PRU00169"/>
    </source>
</evidence>
<keyword evidence="14 18" id="KW-0472">Membrane</keyword>
<dbReference type="SMART" id="SM00387">
    <property type="entry name" value="HATPase_c"/>
    <property type="match status" value="1"/>
</dbReference>
<evidence type="ECO:0000256" key="10">
    <source>
        <dbReference type="ARBA" id="ARBA00022777"/>
    </source>
</evidence>
<evidence type="ECO:0000256" key="15">
    <source>
        <dbReference type="PROSITE-ProRule" id="PRU00110"/>
    </source>
</evidence>
<dbReference type="PROSITE" id="PS50046">
    <property type="entry name" value="PHYTOCHROME_2"/>
    <property type="match status" value="1"/>
</dbReference>
<dbReference type="CDD" id="cd00088">
    <property type="entry name" value="HPT"/>
    <property type="match status" value="1"/>
</dbReference>
<feature type="domain" description="Response regulatory" evidence="21">
    <location>
        <begin position="824"/>
        <end position="945"/>
    </location>
</feature>
<evidence type="ECO:0000259" key="23">
    <source>
        <dbReference type="PROSITE" id="PS50113"/>
    </source>
</evidence>
<evidence type="ECO:0000256" key="11">
    <source>
        <dbReference type="ARBA" id="ARBA00022840"/>
    </source>
</evidence>
<dbReference type="SUPFAM" id="SSF55781">
    <property type="entry name" value="GAF domain-like"/>
    <property type="match status" value="1"/>
</dbReference>
<dbReference type="NCBIfam" id="TIGR00229">
    <property type="entry name" value="sensory_box"/>
    <property type="match status" value="1"/>
</dbReference>
<keyword evidence="13" id="KW-0902">Two-component regulatory system</keyword>
<dbReference type="SMART" id="SM00448">
    <property type="entry name" value="REC"/>
    <property type="match status" value="2"/>
</dbReference>
<dbReference type="Pfam" id="PF01590">
    <property type="entry name" value="GAF"/>
    <property type="match status" value="1"/>
</dbReference>
<dbReference type="SMART" id="SM00073">
    <property type="entry name" value="HPT"/>
    <property type="match status" value="1"/>
</dbReference>
<feature type="transmembrane region" description="Helical" evidence="18">
    <location>
        <begin position="133"/>
        <end position="156"/>
    </location>
</feature>
<dbReference type="SUPFAM" id="SSF47384">
    <property type="entry name" value="Homodimeric domain of signal transducing histidine kinase"/>
    <property type="match status" value="1"/>
</dbReference>
<dbReference type="CDD" id="cd17546">
    <property type="entry name" value="REC_hyHK_CKI1_RcsC-like"/>
    <property type="match status" value="1"/>
</dbReference>
<evidence type="ECO:0000259" key="21">
    <source>
        <dbReference type="PROSITE" id="PS50110"/>
    </source>
</evidence>
<dbReference type="InterPro" id="IPR001789">
    <property type="entry name" value="Sig_transdc_resp-reg_receiver"/>
</dbReference>
<comment type="similarity">
    <text evidence="3">In the N-terminal section; belongs to the phytochrome family.</text>
</comment>
<organism evidence="25 26">
    <name type="scientific">Laspinema palackyanum D2a</name>
    <dbReference type="NCBI Taxonomy" id="2953684"/>
    <lineage>
        <taxon>Bacteria</taxon>
        <taxon>Bacillati</taxon>
        <taxon>Cyanobacteriota</taxon>
        <taxon>Cyanophyceae</taxon>
        <taxon>Oscillatoriophycideae</taxon>
        <taxon>Oscillatoriales</taxon>
        <taxon>Laspinemataceae</taxon>
        <taxon>Laspinema</taxon>
        <taxon>Laspinema palackyanum</taxon>
    </lineage>
</organism>
<feature type="region of interest" description="Disordered" evidence="17">
    <location>
        <begin position="191"/>
        <end position="218"/>
    </location>
</feature>
<protein>
    <recommendedName>
        <fullName evidence="4">histidine kinase</fullName>
        <ecNumber evidence="4">2.7.13.3</ecNumber>
    </recommendedName>
</protein>
<dbReference type="SUPFAM" id="SSF55785">
    <property type="entry name" value="PYP-like sensor domain (PAS domain)"/>
    <property type="match status" value="1"/>
</dbReference>
<dbReference type="InterPro" id="IPR013656">
    <property type="entry name" value="PAS_4"/>
</dbReference>
<feature type="domain" description="PAS" evidence="22">
    <location>
        <begin position="232"/>
        <end position="303"/>
    </location>
</feature>
<evidence type="ECO:0000256" key="2">
    <source>
        <dbReference type="ARBA" id="ARBA00004651"/>
    </source>
</evidence>
<feature type="domain" description="HPt" evidence="24">
    <location>
        <begin position="1162"/>
        <end position="1255"/>
    </location>
</feature>
<dbReference type="Gene3D" id="1.10.287.130">
    <property type="match status" value="1"/>
</dbReference>
<dbReference type="Pfam" id="PF01627">
    <property type="entry name" value="Hpt"/>
    <property type="match status" value="1"/>
</dbReference>
<keyword evidence="26" id="KW-1185">Reference proteome</keyword>
<dbReference type="RefSeq" id="WP_368007124.1">
    <property type="nucleotide sequence ID" value="NZ_JAMXFF010000020.1"/>
</dbReference>
<evidence type="ECO:0000256" key="8">
    <source>
        <dbReference type="ARBA" id="ARBA00022692"/>
    </source>
</evidence>
<dbReference type="CDD" id="cd00082">
    <property type="entry name" value="HisKA"/>
    <property type="match status" value="1"/>
</dbReference>
<evidence type="ECO:0000259" key="24">
    <source>
        <dbReference type="PROSITE" id="PS50894"/>
    </source>
</evidence>